<dbReference type="AlphaFoldDB" id="A0A0A9DAL7"/>
<evidence type="ECO:0000256" key="1">
    <source>
        <dbReference type="SAM" id="MobiDB-lite"/>
    </source>
</evidence>
<feature type="compositionally biased region" description="Gly residues" evidence="1">
    <location>
        <begin position="1"/>
        <end position="11"/>
    </location>
</feature>
<evidence type="ECO:0000313" key="2">
    <source>
        <dbReference type="EMBL" id="JAD82690.1"/>
    </source>
</evidence>
<proteinExistence type="predicted"/>
<reference evidence="2" key="1">
    <citation type="submission" date="2014-09" db="EMBL/GenBank/DDBJ databases">
        <authorList>
            <person name="Magalhaes I.L.F."/>
            <person name="Oliveira U."/>
            <person name="Santos F.R."/>
            <person name="Vidigal T.H.D.A."/>
            <person name="Brescovit A.D."/>
            <person name="Santos A.J."/>
        </authorList>
    </citation>
    <scope>NUCLEOTIDE SEQUENCE</scope>
    <source>
        <tissue evidence="2">Shoot tissue taken approximately 20 cm above the soil surface</tissue>
    </source>
</reference>
<feature type="compositionally biased region" description="Basic residues" evidence="1">
    <location>
        <begin position="12"/>
        <end position="24"/>
    </location>
</feature>
<protein>
    <submittedName>
        <fullName evidence="2">Uncharacterized protein</fullName>
    </submittedName>
</protein>
<feature type="compositionally biased region" description="Low complexity" evidence="1">
    <location>
        <begin position="59"/>
        <end position="68"/>
    </location>
</feature>
<reference evidence="2" key="2">
    <citation type="journal article" date="2015" name="Data Brief">
        <title>Shoot transcriptome of the giant reed, Arundo donax.</title>
        <authorList>
            <person name="Barrero R.A."/>
            <person name="Guerrero F.D."/>
            <person name="Moolhuijzen P."/>
            <person name="Goolsby J.A."/>
            <person name="Tidwell J."/>
            <person name="Bellgard S.E."/>
            <person name="Bellgard M.I."/>
        </authorList>
    </citation>
    <scope>NUCLEOTIDE SEQUENCE</scope>
    <source>
        <tissue evidence="2">Shoot tissue taken approximately 20 cm above the soil surface</tissue>
    </source>
</reference>
<feature type="region of interest" description="Disordered" evidence="1">
    <location>
        <begin position="1"/>
        <end position="110"/>
    </location>
</feature>
<name>A0A0A9DAL7_ARUDO</name>
<dbReference type="EMBL" id="GBRH01215205">
    <property type="protein sequence ID" value="JAD82690.1"/>
    <property type="molecule type" value="Transcribed_RNA"/>
</dbReference>
<accession>A0A0A9DAL7</accession>
<feature type="compositionally biased region" description="Low complexity" evidence="1">
    <location>
        <begin position="25"/>
        <end position="44"/>
    </location>
</feature>
<organism evidence="2">
    <name type="scientific">Arundo donax</name>
    <name type="common">Giant reed</name>
    <name type="synonym">Donax arundinaceus</name>
    <dbReference type="NCBI Taxonomy" id="35708"/>
    <lineage>
        <taxon>Eukaryota</taxon>
        <taxon>Viridiplantae</taxon>
        <taxon>Streptophyta</taxon>
        <taxon>Embryophyta</taxon>
        <taxon>Tracheophyta</taxon>
        <taxon>Spermatophyta</taxon>
        <taxon>Magnoliopsida</taxon>
        <taxon>Liliopsida</taxon>
        <taxon>Poales</taxon>
        <taxon>Poaceae</taxon>
        <taxon>PACMAD clade</taxon>
        <taxon>Arundinoideae</taxon>
        <taxon>Arundineae</taxon>
        <taxon>Arundo</taxon>
    </lineage>
</organism>
<sequence>MGSGSYGAGGRTGRRTSRSARSSRGRATCTASTSSASAARCGGTPTSPGSVQPCTGPWSSCPRSASPTRSRRPTTRCLSCSASGGGTTPRRSSPRRCRPAAGPTSPTRTP</sequence>